<accession>A0A643BN29</accession>
<comment type="caution">
    <text evidence="2">The sequence shown here is derived from an EMBL/GenBank/DDBJ whole genome shotgun (WGS) entry which is preliminary data.</text>
</comment>
<gene>
    <name evidence="2" type="ORF">E2I00_008427</name>
</gene>
<keyword evidence="3" id="KW-1185">Reference proteome</keyword>
<feature type="region of interest" description="Disordered" evidence="1">
    <location>
        <begin position="106"/>
        <end position="145"/>
    </location>
</feature>
<dbReference type="AlphaFoldDB" id="A0A643BN29"/>
<reference evidence="2 3" key="1">
    <citation type="journal article" date="2019" name="PLoS ONE">
        <title>Genomic analyses reveal an absence of contemporary introgressive admixture between fin whales and blue whales, despite known hybrids.</title>
        <authorList>
            <person name="Westbury M.V."/>
            <person name="Petersen B."/>
            <person name="Lorenzen E.D."/>
        </authorList>
    </citation>
    <scope>NUCLEOTIDE SEQUENCE [LARGE SCALE GENOMIC DNA]</scope>
    <source>
        <strain evidence="2">FinWhale-01</strain>
    </source>
</reference>
<protein>
    <submittedName>
        <fullName evidence="2">Uncharacterized protein</fullName>
    </submittedName>
</protein>
<name>A0A643BN29_BALPH</name>
<evidence type="ECO:0000256" key="1">
    <source>
        <dbReference type="SAM" id="MobiDB-lite"/>
    </source>
</evidence>
<feature type="non-terminal residue" evidence="2">
    <location>
        <position position="1"/>
    </location>
</feature>
<evidence type="ECO:0000313" key="3">
    <source>
        <dbReference type="Proteomes" id="UP000437017"/>
    </source>
</evidence>
<dbReference type="Proteomes" id="UP000437017">
    <property type="component" value="Unassembled WGS sequence"/>
</dbReference>
<sequence>PLWGGVNLFSSKYSPVSCPAFKRTIFPHEKSYEYKNFSSSFHCKEVAAVFKDLFQATLKGHPPKKAEKYPIIFIVKRKTTAENPTEFAPNARLLLRPWKSNRKPNYFSSCSAERHSPLAPHSEPQRERGSRGQQEAAPAHPGPLD</sequence>
<proteinExistence type="predicted"/>
<dbReference type="EMBL" id="SGJD01007942">
    <property type="protein sequence ID" value="KAB0389263.1"/>
    <property type="molecule type" value="Genomic_DNA"/>
</dbReference>
<evidence type="ECO:0000313" key="2">
    <source>
        <dbReference type="EMBL" id="KAB0389263.1"/>
    </source>
</evidence>
<organism evidence="2 3">
    <name type="scientific">Balaenoptera physalus</name>
    <name type="common">Fin whale</name>
    <name type="synonym">Balaena physalus</name>
    <dbReference type="NCBI Taxonomy" id="9770"/>
    <lineage>
        <taxon>Eukaryota</taxon>
        <taxon>Metazoa</taxon>
        <taxon>Chordata</taxon>
        <taxon>Craniata</taxon>
        <taxon>Vertebrata</taxon>
        <taxon>Euteleostomi</taxon>
        <taxon>Mammalia</taxon>
        <taxon>Eutheria</taxon>
        <taxon>Laurasiatheria</taxon>
        <taxon>Artiodactyla</taxon>
        <taxon>Whippomorpha</taxon>
        <taxon>Cetacea</taxon>
        <taxon>Mysticeti</taxon>
        <taxon>Balaenopteridae</taxon>
        <taxon>Balaenoptera</taxon>
    </lineage>
</organism>